<accession>A0A9D9NNS9</accession>
<reference evidence="2" key="1">
    <citation type="submission" date="2020-10" db="EMBL/GenBank/DDBJ databases">
        <authorList>
            <person name="Gilroy R."/>
        </authorList>
    </citation>
    <scope>NUCLEOTIDE SEQUENCE</scope>
    <source>
        <strain evidence="2">B3-1481</strain>
    </source>
</reference>
<sequence>MTEKKLYWGRTIASFFLVLFTMPLGHALMRVMEETMETSVMNTCAFIMGAVGLAIVVWGVFVKGDTKQTLFGLFGGLLFWTGWVEFLYGYFAMRFGVHYDLVGSGTVQTITEYVNGIGVSHDMLINGVNVNDIPADVLKEMRGSRPEYLIMPASFGFWVMFIVLYLFGSRTGCHALNWLQKVFFGKKMQEIVPRSMSRHTAITTFMELNIMMWTMYLLLMFVYDPAFLGESHPVTIAIAIGCLVGSIFMFRYELGLHGWGPNIRMAISTVVIFWTTVEVFARNGLLTEFWIDPMNHVAEMVSILVCFVALAAFLIIRAVRHRKAVESN</sequence>
<protein>
    <submittedName>
        <fullName evidence="2">Uncharacterized protein</fullName>
    </submittedName>
</protein>
<dbReference type="Proteomes" id="UP000823769">
    <property type="component" value="Unassembled WGS sequence"/>
</dbReference>
<organism evidence="2 3">
    <name type="scientific">Candidatus Cryptobacteroides avistercoris</name>
    <dbReference type="NCBI Taxonomy" id="2840758"/>
    <lineage>
        <taxon>Bacteria</taxon>
        <taxon>Pseudomonadati</taxon>
        <taxon>Bacteroidota</taxon>
        <taxon>Bacteroidia</taxon>
        <taxon>Bacteroidales</taxon>
        <taxon>Candidatus Cryptobacteroides</taxon>
    </lineage>
</organism>
<dbReference type="EMBL" id="JADILW010000062">
    <property type="protein sequence ID" value="MBO8480271.1"/>
    <property type="molecule type" value="Genomic_DNA"/>
</dbReference>
<keyword evidence="1" id="KW-1133">Transmembrane helix</keyword>
<feature type="transmembrane region" description="Helical" evidence="1">
    <location>
        <begin position="263"/>
        <end position="281"/>
    </location>
</feature>
<dbReference type="AlphaFoldDB" id="A0A9D9NNS9"/>
<evidence type="ECO:0000313" key="3">
    <source>
        <dbReference type="Proteomes" id="UP000823769"/>
    </source>
</evidence>
<feature type="transmembrane region" description="Helical" evidence="1">
    <location>
        <begin position="7"/>
        <end position="28"/>
    </location>
</feature>
<proteinExistence type="predicted"/>
<name>A0A9D9NNS9_9BACT</name>
<comment type="caution">
    <text evidence="2">The sequence shown here is derived from an EMBL/GenBank/DDBJ whole genome shotgun (WGS) entry which is preliminary data.</text>
</comment>
<evidence type="ECO:0000256" key="1">
    <source>
        <dbReference type="SAM" id="Phobius"/>
    </source>
</evidence>
<feature type="transmembrane region" description="Helical" evidence="1">
    <location>
        <begin position="301"/>
        <end position="319"/>
    </location>
</feature>
<reference evidence="2" key="2">
    <citation type="journal article" date="2021" name="PeerJ">
        <title>Extensive microbial diversity within the chicken gut microbiome revealed by metagenomics and culture.</title>
        <authorList>
            <person name="Gilroy R."/>
            <person name="Ravi A."/>
            <person name="Getino M."/>
            <person name="Pursley I."/>
            <person name="Horton D.L."/>
            <person name="Alikhan N.F."/>
            <person name="Baker D."/>
            <person name="Gharbi K."/>
            <person name="Hall N."/>
            <person name="Watson M."/>
            <person name="Adriaenssens E.M."/>
            <person name="Foster-Nyarko E."/>
            <person name="Jarju S."/>
            <person name="Secka A."/>
            <person name="Antonio M."/>
            <person name="Oren A."/>
            <person name="Chaudhuri R.R."/>
            <person name="La Ragione R."/>
            <person name="Hildebrand F."/>
            <person name="Pallen M.J."/>
        </authorList>
    </citation>
    <scope>NUCLEOTIDE SEQUENCE</scope>
    <source>
        <strain evidence="2">B3-1481</strain>
    </source>
</reference>
<keyword evidence="1" id="KW-0812">Transmembrane</keyword>
<feature type="transmembrane region" description="Helical" evidence="1">
    <location>
        <begin position="148"/>
        <end position="167"/>
    </location>
</feature>
<feature type="transmembrane region" description="Helical" evidence="1">
    <location>
        <begin position="40"/>
        <end position="62"/>
    </location>
</feature>
<gene>
    <name evidence="2" type="ORF">IAB76_04070</name>
</gene>
<feature type="transmembrane region" description="Helical" evidence="1">
    <location>
        <begin position="201"/>
        <end position="222"/>
    </location>
</feature>
<evidence type="ECO:0000313" key="2">
    <source>
        <dbReference type="EMBL" id="MBO8480271.1"/>
    </source>
</evidence>
<feature type="transmembrane region" description="Helical" evidence="1">
    <location>
        <begin position="234"/>
        <end position="251"/>
    </location>
</feature>
<feature type="transmembrane region" description="Helical" evidence="1">
    <location>
        <begin position="69"/>
        <end position="91"/>
    </location>
</feature>
<keyword evidence="1" id="KW-0472">Membrane</keyword>